<keyword evidence="2" id="KW-1185">Reference proteome</keyword>
<reference evidence="1 2" key="1">
    <citation type="journal article" date="2021" name="BMC Genomics">
        <title>Datura genome reveals duplications of psychoactive alkaloid biosynthetic genes and high mutation rate following tissue culture.</title>
        <authorList>
            <person name="Rajewski A."/>
            <person name="Carter-House D."/>
            <person name="Stajich J."/>
            <person name="Litt A."/>
        </authorList>
    </citation>
    <scope>NUCLEOTIDE SEQUENCE [LARGE SCALE GENOMIC DNA]</scope>
    <source>
        <strain evidence="1">AR-01</strain>
    </source>
</reference>
<name>A0ABS8VM75_DATST</name>
<accession>A0ABS8VM75</accession>
<organism evidence="1 2">
    <name type="scientific">Datura stramonium</name>
    <name type="common">Jimsonweed</name>
    <name type="synonym">Common thornapple</name>
    <dbReference type="NCBI Taxonomy" id="4076"/>
    <lineage>
        <taxon>Eukaryota</taxon>
        <taxon>Viridiplantae</taxon>
        <taxon>Streptophyta</taxon>
        <taxon>Embryophyta</taxon>
        <taxon>Tracheophyta</taxon>
        <taxon>Spermatophyta</taxon>
        <taxon>Magnoliopsida</taxon>
        <taxon>eudicotyledons</taxon>
        <taxon>Gunneridae</taxon>
        <taxon>Pentapetalae</taxon>
        <taxon>asterids</taxon>
        <taxon>lamiids</taxon>
        <taxon>Solanales</taxon>
        <taxon>Solanaceae</taxon>
        <taxon>Solanoideae</taxon>
        <taxon>Datureae</taxon>
        <taxon>Datura</taxon>
    </lineage>
</organism>
<proteinExistence type="predicted"/>
<protein>
    <submittedName>
        <fullName evidence="1">Uncharacterized protein</fullName>
    </submittedName>
</protein>
<dbReference type="Proteomes" id="UP000823775">
    <property type="component" value="Unassembled WGS sequence"/>
</dbReference>
<comment type="caution">
    <text evidence="1">The sequence shown here is derived from an EMBL/GenBank/DDBJ whole genome shotgun (WGS) entry which is preliminary data.</text>
</comment>
<evidence type="ECO:0000313" key="1">
    <source>
        <dbReference type="EMBL" id="MCE0481914.1"/>
    </source>
</evidence>
<dbReference type="EMBL" id="JACEIK010005624">
    <property type="protein sequence ID" value="MCE0481914.1"/>
    <property type="molecule type" value="Genomic_DNA"/>
</dbReference>
<gene>
    <name evidence="1" type="ORF">HAX54_040123</name>
</gene>
<sequence length="109" mass="12017">MSAGRASETPSGSMEIAWVEEANFKIWKTQNSEATRQVRVTKKTWRGKLHDTELGFSNMSSSSEGLRQPHGTELKLHVSLYATEEGIPAPSQFQCTSAIAPCHEAISPR</sequence>
<evidence type="ECO:0000313" key="2">
    <source>
        <dbReference type="Proteomes" id="UP000823775"/>
    </source>
</evidence>